<dbReference type="AlphaFoldDB" id="A0AAV8VCJ9"/>
<keyword evidence="2" id="KW-0808">Transferase</keyword>
<feature type="non-terminal residue" evidence="10">
    <location>
        <position position="383"/>
    </location>
</feature>
<keyword evidence="5" id="KW-0255">Endonuclease</keyword>
<reference evidence="10 11" key="1">
    <citation type="journal article" date="2023" name="Insect Mol. Biol.">
        <title>Genome sequencing provides insights into the evolution of gene families encoding plant cell wall-degrading enzymes in longhorned beetles.</title>
        <authorList>
            <person name="Shin N.R."/>
            <person name="Okamura Y."/>
            <person name="Kirsch R."/>
            <person name="Pauchet Y."/>
        </authorList>
    </citation>
    <scope>NUCLEOTIDE SEQUENCE [LARGE SCALE GENOMIC DNA]</scope>
    <source>
        <strain evidence="10">EAD_L_NR</strain>
    </source>
</reference>
<evidence type="ECO:0000256" key="5">
    <source>
        <dbReference type="ARBA" id="ARBA00022759"/>
    </source>
</evidence>
<dbReference type="Pfam" id="PF17921">
    <property type="entry name" value="Integrase_H2C2"/>
    <property type="match status" value="1"/>
</dbReference>
<evidence type="ECO:0000256" key="2">
    <source>
        <dbReference type="ARBA" id="ARBA00022679"/>
    </source>
</evidence>
<dbReference type="GO" id="GO:0004519">
    <property type="term" value="F:endonuclease activity"/>
    <property type="evidence" value="ECO:0007669"/>
    <property type="project" value="UniProtKB-KW"/>
</dbReference>
<dbReference type="PANTHER" id="PTHR37984:SF5">
    <property type="entry name" value="PROTEIN NYNRIN-LIKE"/>
    <property type="match status" value="1"/>
</dbReference>
<evidence type="ECO:0000256" key="7">
    <source>
        <dbReference type="ARBA" id="ARBA00022918"/>
    </source>
</evidence>
<dbReference type="SUPFAM" id="SSF56672">
    <property type="entry name" value="DNA/RNA polymerases"/>
    <property type="match status" value="1"/>
</dbReference>
<dbReference type="InterPro" id="IPR041588">
    <property type="entry name" value="Integrase_H2C2"/>
</dbReference>
<keyword evidence="7" id="KW-0695">RNA-directed DNA polymerase</keyword>
<keyword evidence="6" id="KW-0378">Hydrolase</keyword>
<keyword evidence="11" id="KW-1185">Reference proteome</keyword>
<protein>
    <recommendedName>
        <fullName evidence="1">RNA-directed DNA polymerase</fullName>
        <ecNumber evidence="1">2.7.7.49</ecNumber>
    </recommendedName>
</protein>
<feature type="domain" description="Integrase zinc-binding" evidence="9">
    <location>
        <begin position="284"/>
        <end position="338"/>
    </location>
</feature>
<comment type="caution">
    <text evidence="10">The sequence shown here is derived from an EMBL/GenBank/DDBJ whole genome shotgun (WGS) entry which is preliminary data.</text>
</comment>
<dbReference type="GO" id="GO:0016787">
    <property type="term" value="F:hydrolase activity"/>
    <property type="evidence" value="ECO:0007669"/>
    <property type="project" value="UniProtKB-KW"/>
</dbReference>
<keyword evidence="3" id="KW-0548">Nucleotidyltransferase</keyword>
<feature type="domain" description="Reverse transcriptase RNase H-like" evidence="8">
    <location>
        <begin position="108"/>
        <end position="211"/>
    </location>
</feature>
<dbReference type="CDD" id="cd09274">
    <property type="entry name" value="RNase_HI_RT_Ty3"/>
    <property type="match status" value="1"/>
</dbReference>
<proteinExistence type="predicted"/>
<evidence type="ECO:0000256" key="1">
    <source>
        <dbReference type="ARBA" id="ARBA00012493"/>
    </source>
</evidence>
<evidence type="ECO:0000256" key="4">
    <source>
        <dbReference type="ARBA" id="ARBA00022722"/>
    </source>
</evidence>
<gene>
    <name evidence="10" type="ORF">NQ315_012554</name>
</gene>
<evidence type="ECO:0000313" key="10">
    <source>
        <dbReference type="EMBL" id="KAJ8911824.1"/>
    </source>
</evidence>
<name>A0AAV8VCJ9_9CUCU</name>
<dbReference type="Gene3D" id="3.10.10.10">
    <property type="entry name" value="HIV Type 1 Reverse Transcriptase, subunit A, domain 1"/>
    <property type="match status" value="1"/>
</dbReference>
<evidence type="ECO:0000313" key="11">
    <source>
        <dbReference type="Proteomes" id="UP001159042"/>
    </source>
</evidence>
<dbReference type="EMBL" id="JANEYG010000160">
    <property type="protein sequence ID" value="KAJ8911824.1"/>
    <property type="molecule type" value="Genomic_DNA"/>
</dbReference>
<dbReference type="InterPro" id="IPR043502">
    <property type="entry name" value="DNA/RNA_pol_sf"/>
</dbReference>
<accession>A0AAV8VCJ9</accession>
<dbReference type="EC" id="2.7.7.49" evidence="1"/>
<dbReference type="InterPro" id="IPR041373">
    <property type="entry name" value="RT_RNaseH"/>
</dbReference>
<dbReference type="Pfam" id="PF17917">
    <property type="entry name" value="RT_RNaseH"/>
    <property type="match status" value="1"/>
</dbReference>
<dbReference type="Gene3D" id="1.10.340.70">
    <property type="match status" value="1"/>
</dbReference>
<sequence length="383" mass="44539">MLEKYKGLVVKGTRFAEKYVNKIEVKNIEQFKVKTYPIPYKYKDEVREELEKLLDQGIIELSNTNFINPIVVVKKKSGELRLCLDARMINKYTIPQYEKPLSIDAILDYNKTFIVRTDASMNRLAGVLIQKHGDIEVPISFVSRVTKKNEKNYSASELEIISVIFAVTKFRFFLLGNKFVIQTDNQALISILQYKYGNSRIHRWSILMSEYDFIIEHIPGKINILGDTLTRMDGESQQEKTIVKIGVNILEDQQKLNQDIKTKALFRNNIYIKLIGENELYVITEELSRLIILEIHSRYGHIGINKTWKIFRENFYNKNDKLITSNLIQNCKLCQLGKEKNKHLEGNPKSVIAIKPRQIIAIDFISNLVKSYEGSKHILSYTH</sequence>
<dbReference type="PANTHER" id="PTHR37984">
    <property type="entry name" value="PROTEIN CBG26694"/>
    <property type="match status" value="1"/>
</dbReference>
<evidence type="ECO:0000256" key="6">
    <source>
        <dbReference type="ARBA" id="ARBA00022801"/>
    </source>
</evidence>
<organism evidence="10 11">
    <name type="scientific">Exocentrus adspersus</name>
    <dbReference type="NCBI Taxonomy" id="1586481"/>
    <lineage>
        <taxon>Eukaryota</taxon>
        <taxon>Metazoa</taxon>
        <taxon>Ecdysozoa</taxon>
        <taxon>Arthropoda</taxon>
        <taxon>Hexapoda</taxon>
        <taxon>Insecta</taxon>
        <taxon>Pterygota</taxon>
        <taxon>Neoptera</taxon>
        <taxon>Endopterygota</taxon>
        <taxon>Coleoptera</taxon>
        <taxon>Polyphaga</taxon>
        <taxon>Cucujiformia</taxon>
        <taxon>Chrysomeloidea</taxon>
        <taxon>Cerambycidae</taxon>
        <taxon>Lamiinae</taxon>
        <taxon>Acanthocinini</taxon>
        <taxon>Exocentrus</taxon>
    </lineage>
</organism>
<dbReference type="GO" id="GO:0003964">
    <property type="term" value="F:RNA-directed DNA polymerase activity"/>
    <property type="evidence" value="ECO:0007669"/>
    <property type="project" value="UniProtKB-KW"/>
</dbReference>
<evidence type="ECO:0000259" key="9">
    <source>
        <dbReference type="Pfam" id="PF17921"/>
    </source>
</evidence>
<evidence type="ECO:0000259" key="8">
    <source>
        <dbReference type="Pfam" id="PF17917"/>
    </source>
</evidence>
<dbReference type="InterPro" id="IPR050951">
    <property type="entry name" value="Retrovirus_Pol_polyprotein"/>
</dbReference>
<keyword evidence="4" id="KW-0540">Nuclease</keyword>
<evidence type="ECO:0000256" key="3">
    <source>
        <dbReference type="ARBA" id="ARBA00022695"/>
    </source>
</evidence>
<dbReference type="Proteomes" id="UP001159042">
    <property type="component" value="Unassembled WGS sequence"/>
</dbReference>